<gene>
    <name evidence="3" type="ORF">KSF_061620</name>
</gene>
<feature type="domain" description="Peptidase C39-like" evidence="2">
    <location>
        <begin position="217"/>
        <end position="277"/>
    </location>
</feature>
<protein>
    <recommendedName>
        <fullName evidence="2">Peptidase C39-like domain-containing protein</fullName>
    </recommendedName>
</protein>
<evidence type="ECO:0000256" key="1">
    <source>
        <dbReference type="SAM" id="Phobius"/>
    </source>
</evidence>
<dbReference type="Gene3D" id="3.90.70.10">
    <property type="entry name" value="Cysteine proteinases"/>
    <property type="match status" value="1"/>
</dbReference>
<accession>A0A8J3N2G4</accession>
<keyword evidence="4" id="KW-1185">Reference proteome</keyword>
<sequence length="306" mass="33733">MVPAVVTALSFAVMLLVIASFIWGAWRAYQRYKRIVATQSRLPAHPLDRHVTAILNMQDGQVVSVESPPPLQGFSLPASWYRRRRTLVSLGLICMVLLALSVQSGLAGETFHSITKSVETTILSYNKPADVNTPARPLPQTASMLVVRVDSAATNQYYSETQRQSWMYSSCSGIAMETVMNAYGRHLIAADVLQVESDLGVWNVQLGLLREGGIALTAAHFGFDTSSGHNRTLQEVIDTANKGAPVIVSVRDSYYYPNGHIFVIRGGDDQYVYIADSSLANFQRMTHPMFVGMWQGFSAVLTPRTN</sequence>
<dbReference type="Proteomes" id="UP000597444">
    <property type="component" value="Unassembled WGS sequence"/>
</dbReference>
<evidence type="ECO:0000313" key="3">
    <source>
        <dbReference type="EMBL" id="GHO96114.1"/>
    </source>
</evidence>
<comment type="caution">
    <text evidence="3">The sequence shown here is derived from an EMBL/GenBank/DDBJ whole genome shotgun (WGS) entry which is preliminary data.</text>
</comment>
<evidence type="ECO:0000313" key="4">
    <source>
        <dbReference type="Proteomes" id="UP000597444"/>
    </source>
</evidence>
<feature type="transmembrane region" description="Helical" evidence="1">
    <location>
        <begin position="6"/>
        <end position="26"/>
    </location>
</feature>
<keyword evidence="1" id="KW-1133">Transmembrane helix</keyword>
<name>A0A8J3N2G4_9CHLR</name>
<reference evidence="3" key="1">
    <citation type="submission" date="2020-10" db="EMBL/GenBank/DDBJ databases">
        <title>Taxonomic study of unclassified bacteria belonging to the class Ktedonobacteria.</title>
        <authorList>
            <person name="Yabe S."/>
            <person name="Wang C.M."/>
            <person name="Zheng Y."/>
            <person name="Sakai Y."/>
            <person name="Cavaletti L."/>
            <person name="Monciardini P."/>
            <person name="Donadio S."/>
        </authorList>
    </citation>
    <scope>NUCLEOTIDE SEQUENCE</scope>
    <source>
        <strain evidence="3">ID150040</strain>
    </source>
</reference>
<dbReference type="EMBL" id="BNJK01000001">
    <property type="protein sequence ID" value="GHO96114.1"/>
    <property type="molecule type" value="Genomic_DNA"/>
</dbReference>
<dbReference type="InterPro" id="IPR039564">
    <property type="entry name" value="Peptidase_C39-like"/>
</dbReference>
<keyword evidence="1" id="KW-0472">Membrane</keyword>
<dbReference type="Pfam" id="PF13529">
    <property type="entry name" value="Peptidase_C39_2"/>
    <property type="match status" value="1"/>
</dbReference>
<evidence type="ECO:0000259" key="2">
    <source>
        <dbReference type="Pfam" id="PF13529"/>
    </source>
</evidence>
<dbReference type="AlphaFoldDB" id="A0A8J3N2G4"/>
<organism evidence="3 4">
    <name type="scientific">Reticulibacter mediterranei</name>
    <dbReference type="NCBI Taxonomy" id="2778369"/>
    <lineage>
        <taxon>Bacteria</taxon>
        <taxon>Bacillati</taxon>
        <taxon>Chloroflexota</taxon>
        <taxon>Ktedonobacteria</taxon>
        <taxon>Ktedonobacterales</taxon>
        <taxon>Reticulibacteraceae</taxon>
        <taxon>Reticulibacter</taxon>
    </lineage>
</organism>
<feature type="transmembrane region" description="Helical" evidence="1">
    <location>
        <begin position="87"/>
        <end position="106"/>
    </location>
</feature>
<keyword evidence="1" id="KW-0812">Transmembrane</keyword>
<proteinExistence type="predicted"/>
<dbReference type="RefSeq" id="WP_220206757.1">
    <property type="nucleotide sequence ID" value="NZ_BNJK01000001.1"/>
</dbReference>